<dbReference type="KEGG" id="surl:BI350_09425"/>
<dbReference type="RefSeq" id="WP_075527868.1">
    <property type="nucleotide sequence ID" value="NZ_CP017560.1"/>
</dbReference>
<proteinExistence type="predicted"/>
<dbReference type="Proteomes" id="UP000185746">
    <property type="component" value="Chromosome"/>
</dbReference>
<protein>
    <submittedName>
        <fullName evidence="1">rRNA methyltransferase</fullName>
    </submittedName>
</protein>
<keyword evidence="1" id="KW-0808">Transferase</keyword>
<dbReference type="EMBL" id="CP017560">
    <property type="protein sequence ID" value="AOV07730.1"/>
    <property type="molecule type" value="Genomic_DNA"/>
</dbReference>
<organism evidence="1 2">
    <name type="scientific">Sporosarcina ureilytica</name>
    <dbReference type="NCBI Taxonomy" id="298596"/>
    <lineage>
        <taxon>Bacteria</taxon>
        <taxon>Bacillati</taxon>
        <taxon>Bacillota</taxon>
        <taxon>Bacilli</taxon>
        <taxon>Bacillales</taxon>
        <taxon>Caryophanaceae</taxon>
        <taxon>Sporosarcina</taxon>
    </lineage>
</organism>
<dbReference type="GO" id="GO:0032259">
    <property type="term" value="P:methylation"/>
    <property type="evidence" value="ECO:0007669"/>
    <property type="project" value="UniProtKB-KW"/>
</dbReference>
<keyword evidence="2" id="KW-1185">Reference proteome</keyword>
<sequence>MWKNINGKLVHVTDESRVKFRTNISKSMLNKLREIAKENNTHVNYLLETGLTETLTLGAITIDKKKRPKDRVQYKTTYDRELLEKIRTFAVKNNVYVNDVIEYSVRFIDIENSKRQGYKHRIVKKSKDDFSKFNEK</sequence>
<dbReference type="GO" id="GO:0008168">
    <property type="term" value="F:methyltransferase activity"/>
    <property type="evidence" value="ECO:0007669"/>
    <property type="project" value="UniProtKB-KW"/>
</dbReference>
<evidence type="ECO:0000313" key="1">
    <source>
        <dbReference type="EMBL" id="AOV07730.1"/>
    </source>
</evidence>
<accession>A0A1D8JG92</accession>
<keyword evidence="1" id="KW-0489">Methyltransferase</keyword>
<gene>
    <name evidence="1" type="ORF">BI350_09425</name>
</gene>
<reference evidence="1 2" key="1">
    <citation type="submission" date="2016-09" db="EMBL/GenBank/DDBJ databases">
        <title>Complete genome sequence of the Lysinibacillus sphaericus LMG 22257, a specie of Bacillus with ureolytic activity that can effectively biodeposit calcium carbonate.</title>
        <authorList>
            <person name="Yan W."/>
        </authorList>
    </citation>
    <scope>NUCLEOTIDE SEQUENCE [LARGE SCALE GENOMIC DNA]</scope>
    <source>
        <strain evidence="1 2">LMG 22257</strain>
    </source>
</reference>
<evidence type="ECO:0000313" key="2">
    <source>
        <dbReference type="Proteomes" id="UP000185746"/>
    </source>
</evidence>
<name>A0A1D8JG92_9BACL</name>
<dbReference type="AlphaFoldDB" id="A0A1D8JG92"/>